<reference evidence="2 3" key="1">
    <citation type="submission" date="2019-10" db="EMBL/GenBank/DDBJ databases">
        <title>Halotolerant bacteria associated to Saharan-endemic halophytes Stipa tenacissima L. and Atriplex halimus L mitigate salt stress and promote growth of tomato plants.</title>
        <authorList>
            <person name="Dif G."/>
        </authorList>
    </citation>
    <scope>NUCLEOTIDE SEQUENCE [LARGE SCALE GENOMIC DNA]</scope>
    <source>
        <strain evidence="2 3">IS26</strain>
    </source>
</reference>
<protein>
    <submittedName>
        <fullName evidence="2">Uncharacterized protein</fullName>
    </submittedName>
</protein>
<dbReference type="Proteomes" id="UP000449004">
    <property type="component" value="Unassembled WGS sequence"/>
</dbReference>
<organism evidence="2 3">
    <name type="scientific">Stenotrophomonas rhizophila</name>
    <dbReference type="NCBI Taxonomy" id="216778"/>
    <lineage>
        <taxon>Bacteria</taxon>
        <taxon>Pseudomonadati</taxon>
        <taxon>Pseudomonadota</taxon>
        <taxon>Gammaproteobacteria</taxon>
        <taxon>Lysobacterales</taxon>
        <taxon>Lysobacteraceae</taxon>
        <taxon>Stenotrophomonas</taxon>
    </lineage>
</organism>
<accession>A0A7V7YJG3</accession>
<dbReference type="PROSITE" id="PS51257">
    <property type="entry name" value="PROKAR_LIPOPROTEIN"/>
    <property type="match status" value="1"/>
</dbReference>
<dbReference type="AlphaFoldDB" id="A0A7V7YJG3"/>
<gene>
    <name evidence="2" type="ORF">F9K92_02895</name>
</gene>
<sequence length="160" mass="18278">MRTPTAPTILALLMALVLTACDSSRGLRTEVERLGEQVTRSREQCDQARELETRDSNEVRQRLIRIGELKADEEWDKLVNTGEAGTTELLIQAKRRMSDPDYQAKRDRELADLDREIALYKEDQPRRREDRQNACAALIASNEAYRTAKARLTDATESSK</sequence>
<keyword evidence="1" id="KW-0732">Signal</keyword>
<evidence type="ECO:0000256" key="1">
    <source>
        <dbReference type="SAM" id="SignalP"/>
    </source>
</evidence>
<comment type="caution">
    <text evidence="2">The sequence shown here is derived from an EMBL/GenBank/DDBJ whole genome shotgun (WGS) entry which is preliminary data.</text>
</comment>
<feature type="signal peptide" evidence="1">
    <location>
        <begin position="1"/>
        <end position="20"/>
    </location>
</feature>
<name>A0A7V7YJG3_9GAMM</name>
<feature type="chain" id="PRO_5031230283" evidence="1">
    <location>
        <begin position="21"/>
        <end position="160"/>
    </location>
</feature>
<dbReference type="EMBL" id="WELC01000003">
    <property type="protein sequence ID" value="KAB7632188.1"/>
    <property type="molecule type" value="Genomic_DNA"/>
</dbReference>
<evidence type="ECO:0000313" key="3">
    <source>
        <dbReference type="Proteomes" id="UP000449004"/>
    </source>
</evidence>
<proteinExistence type="predicted"/>
<evidence type="ECO:0000313" key="2">
    <source>
        <dbReference type="EMBL" id="KAB7632188.1"/>
    </source>
</evidence>
<dbReference type="RefSeq" id="WP_152151142.1">
    <property type="nucleotide sequence ID" value="NZ_WELC01000003.1"/>
</dbReference>